<dbReference type="SUPFAM" id="SSF53067">
    <property type="entry name" value="Actin-like ATPase domain"/>
    <property type="match status" value="1"/>
</dbReference>
<dbReference type="CDD" id="cd00207">
    <property type="entry name" value="fer2"/>
    <property type="match status" value="1"/>
</dbReference>
<dbReference type="Pfam" id="PF14574">
    <property type="entry name" value="RACo_C_ter"/>
    <property type="match status" value="1"/>
</dbReference>
<proteinExistence type="predicted"/>
<dbReference type="InterPro" id="IPR043129">
    <property type="entry name" value="ATPase_NBD"/>
</dbReference>
<gene>
    <name evidence="2" type="ORF">A2519_05920</name>
</gene>
<evidence type="ECO:0000259" key="1">
    <source>
        <dbReference type="PROSITE" id="PS51085"/>
    </source>
</evidence>
<dbReference type="Gene3D" id="3.10.20.30">
    <property type="match status" value="1"/>
</dbReference>
<dbReference type="Pfam" id="PF17651">
    <property type="entry name" value="Raco_middle"/>
    <property type="match status" value="1"/>
</dbReference>
<dbReference type="InterPro" id="IPR012675">
    <property type="entry name" value="Beta-grasp_dom_sf"/>
</dbReference>
<dbReference type="PANTHER" id="PTHR42895">
    <property type="entry name" value="IRON-SULFUR CLUSTER-BINDING PROTEIN-RELATED"/>
    <property type="match status" value="1"/>
</dbReference>
<organism evidence="2 3">
    <name type="scientific">Candidatus Raymondbacteria bacterium RIFOXYD12_FULL_49_13</name>
    <dbReference type="NCBI Taxonomy" id="1817890"/>
    <lineage>
        <taxon>Bacteria</taxon>
        <taxon>Raymondiibacteriota</taxon>
    </lineage>
</organism>
<evidence type="ECO:0000313" key="2">
    <source>
        <dbReference type="EMBL" id="OGK01535.1"/>
    </source>
</evidence>
<dbReference type="Gene3D" id="3.10.20.880">
    <property type="match status" value="1"/>
</dbReference>
<dbReference type="Pfam" id="PF00111">
    <property type="entry name" value="Fer2"/>
    <property type="match status" value="1"/>
</dbReference>
<dbReference type="SUPFAM" id="SSF54292">
    <property type="entry name" value="2Fe-2S ferredoxin-like"/>
    <property type="match status" value="1"/>
</dbReference>
<dbReference type="AlphaFoldDB" id="A0A1F7F4E8"/>
<sequence length="635" mass="69530">MPVIEFLPSKKTIHVAAGALLHDAARKAGVEIDVPCGGKGTCGKCVVKIKSGQVDTESFGMLPPEAATEGIVLACRTRVLDECVVVEVPDRKGYEGGKFSDEDETYLVRGELLPQKWQYDPLAVKWLLQVPGPKLGDGLSDLDRLTRAIQQWWGKIEIVYPLSVIRDTAEALRSEDGQVTITFVRDQERVHAIRIEKGDTTLRHFAIAVDVGTTTIAVQLINLGQANILCTRTDYNGQIPCGLDVISRINYAARPDRQQELRTRVLDTINKLIKQAAESHGVQPEEICNAVISGNTTMTHLLLGLKPEYIRLDPYTPTVHEVPYLNAADTGITINPDSWIYFSPSVGSYVGGDITAGVLCTDLSTPIDEMNLFIDIGTNGEIVLGNKDFLMACACSAGPAFEGSGIECGMRAALGAVEKVKVDPITGIASYSTIGDVRPKGICGSGIIDLLAELFITGWLDSAGKLNRVRECACIKTIGKRTYYIIVPETQSGIDKPIMISELDIENIIRAKAAIYSACTLMLNQAGMDFNDLAHIYIAGGFGRFLDLEKAKIIGLVPDVAKEKFHYIGNASLMGSYMVVVSQEYKEHQQELARRMTYMELSSDPAYMDHYTGALFLPHTDPSRFPSVLHMKQRL</sequence>
<dbReference type="GO" id="GO:0051536">
    <property type="term" value="F:iron-sulfur cluster binding"/>
    <property type="evidence" value="ECO:0007669"/>
    <property type="project" value="InterPro"/>
</dbReference>
<accession>A0A1F7F4E8</accession>
<evidence type="ECO:0000313" key="3">
    <source>
        <dbReference type="Proteomes" id="UP000179243"/>
    </source>
</evidence>
<feature type="domain" description="2Fe-2S ferredoxin-type" evidence="1">
    <location>
        <begin position="2"/>
        <end position="92"/>
    </location>
</feature>
<comment type="caution">
    <text evidence="2">The sequence shown here is derived from an EMBL/GenBank/DDBJ whole genome shotgun (WGS) entry which is preliminary data.</text>
</comment>
<dbReference type="PROSITE" id="PS51085">
    <property type="entry name" value="2FE2S_FER_2"/>
    <property type="match status" value="1"/>
</dbReference>
<dbReference type="EMBL" id="MFYX01000124">
    <property type="protein sequence ID" value="OGK01535.1"/>
    <property type="molecule type" value="Genomic_DNA"/>
</dbReference>
<dbReference type="InterPro" id="IPR042259">
    <property type="entry name" value="Raco-like_middle_sf"/>
</dbReference>
<dbReference type="InterPro" id="IPR041414">
    <property type="entry name" value="Raco-like_middle"/>
</dbReference>
<name>A0A1F7F4E8_UNCRA</name>
<reference evidence="2 3" key="1">
    <citation type="journal article" date="2016" name="Nat. Commun.">
        <title>Thousands of microbial genomes shed light on interconnected biogeochemical processes in an aquifer system.</title>
        <authorList>
            <person name="Anantharaman K."/>
            <person name="Brown C.T."/>
            <person name="Hug L.A."/>
            <person name="Sharon I."/>
            <person name="Castelle C.J."/>
            <person name="Probst A.J."/>
            <person name="Thomas B.C."/>
            <person name="Singh A."/>
            <person name="Wilkins M.J."/>
            <person name="Karaoz U."/>
            <person name="Brodie E.L."/>
            <person name="Williams K.H."/>
            <person name="Hubbard S.S."/>
            <person name="Banfield J.F."/>
        </authorList>
    </citation>
    <scope>NUCLEOTIDE SEQUENCE [LARGE SCALE GENOMIC DNA]</scope>
</reference>
<dbReference type="Gene3D" id="3.30.420.480">
    <property type="entry name" value="Domain of unknown function (DUF4445)"/>
    <property type="match status" value="1"/>
</dbReference>
<dbReference type="InterPro" id="IPR036010">
    <property type="entry name" value="2Fe-2S_ferredoxin-like_sf"/>
</dbReference>
<protein>
    <recommendedName>
        <fullName evidence="1">2Fe-2S ferredoxin-type domain-containing protein</fullName>
    </recommendedName>
</protein>
<dbReference type="Proteomes" id="UP000179243">
    <property type="component" value="Unassembled WGS sequence"/>
</dbReference>
<dbReference type="Pfam" id="PF17650">
    <property type="entry name" value="RACo_linker"/>
    <property type="match status" value="1"/>
</dbReference>
<dbReference type="InterPro" id="IPR040506">
    <property type="entry name" value="RACo_linker"/>
</dbReference>
<dbReference type="InterPro" id="IPR052911">
    <property type="entry name" value="Corrinoid_activation_enz"/>
</dbReference>
<dbReference type="InterPro" id="IPR001041">
    <property type="entry name" value="2Fe-2S_ferredoxin-type"/>
</dbReference>
<dbReference type="InterPro" id="IPR027980">
    <property type="entry name" value="RACo_C"/>
</dbReference>
<dbReference type="PANTHER" id="PTHR42895:SF2">
    <property type="entry name" value="IRON-SULFUR CLUSTER PROTEIN"/>
    <property type="match status" value="1"/>
</dbReference>